<name>A0AAD6C6T0_9EURO</name>
<comment type="caution">
    <text evidence="2">The sequence shown here is derived from an EMBL/GenBank/DDBJ whole genome shotgun (WGS) entry which is preliminary data.</text>
</comment>
<dbReference type="GeneID" id="81599902"/>
<sequence length="354" mass="41469">MANLFTQFPGDYRIQRSPSLPRLETSDSAHQLPNSNSSLTGPTCSTPGAGEKSFFPKRTILDISPEIIDQILTSLKPEDQACFILTCSYYYSRYQASLKDKSLHEHRAIGDPYRAWESNSKVNKTPRVLYLNTNERPIVKLLRRLANDRWKYCGDCWRLHPQSQWADTSLGKPCMPYAGVLDLCPCVSLTYMDCRNLTESLQEVNKELRITWDWRTYFDDIFKYPYPMDGSYYYILHHKCDSGHWFKDHPFENVEVHITLDNDLQGSKPTLHASLRIYFDLPEGMTRLQGYKWLWDEFDSKRVQTTDGRDGVITIQRNDKQRDYIEFKSRISLGNGRWPDQSWMKPGWEEWLTG</sequence>
<evidence type="ECO:0008006" key="4">
    <source>
        <dbReference type="Google" id="ProtNLM"/>
    </source>
</evidence>
<evidence type="ECO:0000313" key="2">
    <source>
        <dbReference type="EMBL" id="KAJ5449828.1"/>
    </source>
</evidence>
<keyword evidence="3" id="KW-1185">Reference proteome</keyword>
<feature type="compositionally biased region" description="Polar residues" evidence="1">
    <location>
        <begin position="26"/>
        <end position="46"/>
    </location>
</feature>
<dbReference type="RefSeq" id="XP_056765363.1">
    <property type="nucleotide sequence ID" value="XM_056909659.1"/>
</dbReference>
<dbReference type="Proteomes" id="UP001213681">
    <property type="component" value="Unassembled WGS sequence"/>
</dbReference>
<protein>
    <recommendedName>
        <fullName evidence="4">F-box domain-containing protein</fullName>
    </recommendedName>
</protein>
<evidence type="ECO:0000313" key="3">
    <source>
        <dbReference type="Proteomes" id="UP001213681"/>
    </source>
</evidence>
<proteinExistence type="predicted"/>
<reference evidence="2" key="2">
    <citation type="journal article" date="2023" name="IMA Fungus">
        <title>Comparative genomic study of the Penicillium genus elucidates a diverse pangenome and 15 lateral gene transfer events.</title>
        <authorList>
            <person name="Petersen C."/>
            <person name="Sorensen T."/>
            <person name="Nielsen M.R."/>
            <person name="Sondergaard T.E."/>
            <person name="Sorensen J.L."/>
            <person name="Fitzpatrick D.A."/>
            <person name="Frisvad J.C."/>
            <person name="Nielsen K.L."/>
        </authorList>
    </citation>
    <scope>NUCLEOTIDE SEQUENCE</scope>
    <source>
        <strain evidence="2">IBT 16125</strain>
    </source>
</reference>
<gene>
    <name evidence="2" type="ORF">N7458_006277</name>
</gene>
<dbReference type="EMBL" id="JAPVEA010000006">
    <property type="protein sequence ID" value="KAJ5449828.1"/>
    <property type="molecule type" value="Genomic_DNA"/>
</dbReference>
<evidence type="ECO:0000256" key="1">
    <source>
        <dbReference type="SAM" id="MobiDB-lite"/>
    </source>
</evidence>
<accession>A0AAD6C6T0</accession>
<feature type="region of interest" description="Disordered" evidence="1">
    <location>
        <begin position="1"/>
        <end position="50"/>
    </location>
</feature>
<dbReference type="AlphaFoldDB" id="A0AAD6C6T0"/>
<reference evidence="2" key="1">
    <citation type="submission" date="2022-12" db="EMBL/GenBank/DDBJ databases">
        <authorList>
            <person name="Petersen C."/>
        </authorList>
    </citation>
    <scope>NUCLEOTIDE SEQUENCE</scope>
    <source>
        <strain evidence="2">IBT 16125</strain>
    </source>
</reference>
<organism evidence="2 3">
    <name type="scientific">Penicillium daleae</name>
    <dbReference type="NCBI Taxonomy" id="63821"/>
    <lineage>
        <taxon>Eukaryota</taxon>
        <taxon>Fungi</taxon>
        <taxon>Dikarya</taxon>
        <taxon>Ascomycota</taxon>
        <taxon>Pezizomycotina</taxon>
        <taxon>Eurotiomycetes</taxon>
        <taxon>Eurotiomycetidae</taxon>
        <taxon>Eurotiales</taxon>
        <taxon>Aspergillaceae</taxon>
        <taxon>Penicillium</taxon>
    </lineage>
</organism>